<feature type="domain" description="AB hydrolase-1" evidence="2">
    <location>
        <begin position="63"/>
        <end position="311"/>
    </location>
</feature>
<dbReference type="InterPro" id="IPR000073">
    <property type="entry name" value="AB_hydrolase_1"/>
</dbReference>
<gene>
    <name evidence="3" type="ORF">JAAARDRAFT_31569</name>
</gene>
<evidence type="ECO:0000259" key="2">
    <source>
        <dbReference type="Pfam" id="PF00561"/>
    </source>
</evidence>
<feature type="region of interest" description="Disordered" evidence="1">
    <location>
        <begin position="1"/>
        <end position="24"/>
    </location>
</feature>
<proteinExistence type="predicted"/>
<dbReference type="PANTHER" id="PTHR43433:SF5">
    <property type="entry name" value="AB HYDROLASE-1 DOMAIN-CONTAINING PROTEIN"/>
    <property type="match status" value="1"/>
</dbReference>
<dbReference type="STRING" id="933084.A0A067Q362"/>
<evidence type="ECO:0000256" key="1">
    <source>
        <dbReference type="SAM" id="MobiDB-lite"/>
    </source>
</evidence>
<evidence type="ECO:0000313" key="4">
    <source>
        <dbReference type="Proteomes" id="UP000027265"/>
    </source>
</evidence>
<sequence>MSTNPVTAIGNNNDSDTGHTTLFDPSTRVRRGLCPVTGIRHQTGPLESHSLYYEQHGTGPEKVVFIMGLNSTSFAWSGQVDHFGRSPDYSVLVFDNRGVGHSGVPRGPYTTSGMAQDVVVLLDFIGWTDKRAIHIVGISLGGMIAQELAMLIPDRVVSLTLVVTTPGGRPWSNLPSWKGITSLTRTTFIKDPYQRVPIALDMLFPQKWLNSKALDDPAGRTNREIQTESYNSRIAVTRPQQFLGAISQMSAGLTHNVSPARLRTISASIPKVLILTGDEDNLVDPRNSLYMKEHMPEAELIQWKETGHGIHAQQKQNFNDAVTRAFQEGRERVEKEEKWRVIAQ</sequence>
<dbReference type="Pfam" id="PF00561">
    <property type="entry name" value="Abhydrolase_1"/>
    <property type="match status" value="1"/>
</dbReference>
<dbReference type="SUPFAM" id="SSF53474">
    <property type="entry name" value="alpha/beta-Hydrolases"/>
    <property type="match status" value="1"/>
</dbReference>
<dbReference type="EMBL" id="KL197713">
    <property type="protein sequence ID" value="KDQ60610.1"/>
    <property type="molecule type" value="Genomic_DNA"/>
</dbReference>
<accession>A0A067Q362</accession>
<protein>
    <recommendedName>
        <fullName evidence="2">AB hydrolase-1 domain-containing protein</fullName>
    </recommendedName>
</protein>
<keyword evidence="4" id="KW-1185">Reference proteome</keyword>
<dbReference type="Proteomes" id="UP000027265">
    <property type="component" value="Unassembled WGS sequence"/>
</dbReference>
<dbReference type="PRINTS" id="PR00111">
    <property type="entry name" value="ABHYDROLASE"/>
</dbReference>
<dbReference type="InterPro" id="IPR050471">
    <property type="entry name" value="AB_hydrolase"/>
</dbReference>
<reference evidence="4" key="1">
    <citation type="journal article" date="2014" name="Proc. Natl. Acad. Sci. U.S.A.">
        <title>Extensive sampling of basidiomycete genomes demonstrates inadequacy of the white-rot/brown-rot paradigm for wood decay fungi.</title>
        <authorList>
            <person name="Riley R."/>
            <person name="Salamov A.A."/>
            <person name="Brown D.W."/>
            <person name="Nagy L.G."/>
            <person name="Floudas D."/>
            <person name="Held B.W."/>
            <person name="Levasseur A."/>
            <person name="Lombard V."/>
            <person name="Morin E."/>
            <person name="Otillar R."/>
            <person name="Lindquist E.A."/>
            <person name="Sun H."/>
            <person name="LaButti K.M."/>
            <person name="Schmutz J."/>
            <person name="Jabbour D."/>
            <person name="Luo H."/>
            <person name="Baker S.E."/>
            <person name="Pisabarro A.G."/>
            <person name="Walton J.D."/>
            <person name="Blanchette R.A."/>
            <person name="Henrissat B."/>
            <person name="Martin F."/>
            <person name="Cullen D."/>
            <person name="Hibbett D.S."/>
            <person name="Grigoriev I.V."/>
        </authorList>
    </citation>
    <scope>NUCLEOTIDE SEQUENCE [LARGE SCALE GENOMIC DNA]</scope>
    <source>
        <strain evidence="4">MUCL 33604</strain>
    </source>
</reference>
<evidence type="ECO:0000313" key="3">
    <source>
        <dbReference type="EMBL" id="KDQ60610.1"/>
    </source>
</evidence>
<dbReference type="Gene3D" id="3.40.50.1820">
    <property type="entry name" value="alpha/beta hydrolase"/>
    <property type="match status" value="1"/>
</dbReference>
<dbReference type="PANTHER" id="PTHR43433">
    <property type="entry name" value="HYDROLASE, ALPHA/BETA FOLD FAMILY PROTEIN"/>
    <property type="match status" value="1"/>
</dbReference>
<dbReference type="InterPro" id="IPR029058">
    <property type="entry name" value="AB_hydrolase_fold"/>
</dbReference>
<dbReference type="OrthoDB" id="19657at2759"/>
<dbReference type="AlphaFoldDB" id="A0A067Q362"/>
<name>A0A067Q362_9AGAM</name>
<dbReference type="HOGENOM" id="CLU_020336_20_1_1"/>
<dbReference type="InParanoid" id="A0A067Q362"/>
<organism evidence="3 4">
    <name type="scientific">Jaapia argillacea MUCL 33604</name>
    <dbReference type="NCBI Taxonomy" id="933084"/>
    <lineage>
        <taxon>Eukaryota</taxon>
        <taxon>Fungi</taxon>
        <taxon>Dikarya</taxon>
        <taxon>Basidiomycota</taxon>
        <taxon>Agaricomycotina</taxon>
        <taxon>Agaricomycetes</taxon>
        <taxon>Agaricomycetidae</taxon>
        <taxon>Jaapiales</taxon>
        <taxon>Jaapiaceae</taxon>
        <taxon>Jaapia</taxon>
    </lineage>
</organism>